<feature type="transmembrane region" description="Helical" evidence="12">
    <location>
        <begin position="399"/>
        <end position="418"/>
    </location>
</feature>
<keyword evidence="3" id="KW-0050">Antiport</keyword>
<dbReference type="GO" id="GO:0008324">
    <property type="term" value="F:monoatomic cation transmembrane transporter activity"/>
    <property type="evidence" value="ECO:0007669"/>
    <property type="project" value="TreeGrafter"/>
</dbReference>
<keyword evidence="6" id="KW-0630">Potassium</keyword>
<feature type="transmembrane region" description="Helical" evidence="12">
    <location>
        <begin position="424"/>
        <end position="447"/>
    </location>
</feature>
<comment type="caution">
    <text evidence="14">The sequence shown here is derived from an EMBL/GenBank/DDBJ whole genome shotgun (WGS) entry which is preliminary data.</text>
</comment>
<keyword evidence="15" id="KW-1185">Reference proteome</keyword>
<evidence type="ECO:0000313" key="14">
    <source>
        <dbReference type="EMBL" id="KAG8372290.1"/>
    </source>
</evidence>
<keyword evidence="8" id="KW-0915">Sodium</keyword>
<feature type="transmembrane region" description="Helical" evidence="12">
    <location>
        <begin position="541"/>
        <end position="558"/>
    </location>
</feature>
<feature type="transmembrane region" description="Helical" evidence="12">
    <location>
        <begin position="468"/>
        <end position="492"/>
    </location>
</feature>
<name>A0AAV6WTL5_9LAMI</name>
<evidence type="ECO:0000256" key="4">
    <source>
        <dbReference type="ARBA" id="ARBA00022538"/>
    </source>
</evidence>
<organism evidence="14 15">
    <name type="scientific">Buddleja alternifolia</name>
    <dbReference type="NCBI Taxonomy" id="168488"/>
    <lineage>
        <taxon>Eukaryota</taxon>
        <taxon>Viridiplantae</taxon>
        <taxon>Streptophyta</taxon>
        <taxon>Embryophyta</taxon>
        <taxon>Tracheophyta</taxon>
        <taxon>Spermatophyta</taxon>
        <taxon>Magnoliopsida</taxon>
        <taxon>eudicotyledons</taxon>
        <taxon>Gunneridae</taxon>
        <taxon>Pentapetalae</taxon>
        <taxon>asterids</taxon>
        <taxon>lamiids</taxon>
        <taxon>Lamiales</taxon>
        <taxon>Scrophulariaceae</taxon>
        <taxon>Buddlejeae</taxon>
        <taxon>Buddleja</taxon>
    </lineage>
</organism>
<dbReference type="InterPro" id="IPR044880">
    <property type="entry name" value="NCX_ion-bd_dom_sf"/>
</dbReference>
<dbReference type="PANTHER" id="PTHR12266">
    <property type="entry name" value="NA+/CA2+ K+ INDEPENDENT EXCHANGER"/>
    <property type="match status" value="1"/>
</dbReference>
<dbReference type="GO" id="GO:0006813">
    <property type="term" value="P:potassium ion transport"/>
    <property type="evidence" value="ECO:0007669"/>
    <property type="project" value="UniProtKB-KW"/>
</dbReference>
<feature type="transmembrane region" description="Helical" evidence="12">
    <location>
        <begin position="235"/>
        <end position="257"/>
    </location>
</feature>
<sequence>MDFHTIKPHQNKLFSLFLNFSLLFLISFYIISIYSQQSNNSISIHEFNNLHATTDQNCAGVRKIDDYKSKCGYVKSNKACLGEGYLNYLEIFYCTCSNPTFGYFVLLLWLVILFYVLANTTSEYFIPSVESLSSVLKLSPTIAGTTLLPLGNGANDVFASIISFTRSGDNGDVGLNSVLGGAFFISCFVVGIVSISISSRGITVDKRSFIRDVLFFLFTLCCLLVIIAIGKVNFWFALCFFSMYFIYIGVVCVMHLFRHKDEKGIMEIPLLGYVDDEKGNISEKDGLKVHDQDSGRKIVYKSSFYYYSSLFLYVLELPLSFPRRVTIPIVTEEKWSKPFATSCATLAPILLAALCNTQGENYDVKMCLAVYLTSIFIGIILGTLALVFTKNSGPPKRFLLPWLAGGFLMSIIWTYILVEELVSLLIAFGDILGINTSILGLTVLAWGNSIGDLASNLGMALKGGSNGAQVAVSGCYAGPLFNTLVGLGLSLVLASWKEYPNGYVIPGNCHDLYEIVGFLIGGLLWALVILPKRDMHLDKSLGIGLLAIYFCFLFLRLVRG</sequence>
<feature type="transmembrane region" description="Helical" evidence="12">
    <location>
        <begin position="178"/>
        <end position="197"/>
    </location>
</feature>
<reference evidence="14" key="1">
    <citation type="submission" date="2019-10" db="EMBL/GenBank/DDBJ databases">
        <authorList>
            <person name="Zhang R."/>
            <person name="Pan Y."/>
            <person name="Wang J."/>
            <person name="Ma R."/>
            <person name="Yu S."/>
        </authorList>
    </citation>
    <scope>NUCLEOTIDE SEQUENCE</scope>
    <source>
        <strain evidence="14">LA-IB0</strain>
        <tissue evidence="14">Leaf</tissue>
    </source>
</reference>
<dbReference type="AlphaFoldDB" id="A0AAV6WTL5"/>
<protein>
    <recommendedName>
        <fullName evidence="13">Sodium/calcium exchanger membrane region domain-containing protein</fullName>
    </recommendedName>
</protein>
<keyword evidence="7 12" id="KW-1133">Transmembrane helix</keyword>
<feature type="transmembrane region" description="Helical" evidence="12">
    <location>
        <begin position="368"/>
        <end position="387"/>
    </location>
</feature>
<feature type="domain" description="Sodium/calcium exchanger membrane region" evidence="13">
    <location>
        <begin position="107"/>
        <end position="251"/>
    </location>
</feature>
<keyword evidence="10" id="KW-0739">Sodium transport</keyword>
<dbReference type="PANTHER" id="PTHR12266:SF24">
    <property type="entry name" value="CATION_CALCIUM EXCHANGER 1"/>
    <property type="match status" value="1"/>
</dbReference>
<dbReference type="Pfam" id="PF01699">
    <property type="entry name" value="Na_Ca_ex"/>
    <property type="match status" value="2"/>
</dbReference>
<evidence type="ECO:0000256" key="10">
    <source>
        <dbReference type="ARBA" id="ARBA00023201"/>
    </source>
</evidence>
<evidence type="ECO:0000256" key="8">
    <source>
        <dbReference type="ARBA" id="ARBA00023053"/>
    </source>
</evidence>
<keyword evidence="2" id="KW-0813">Transport</keyword>
<evidence type="ECO:0000256" key="5">
    <source>
        <dbReference type="ARBA" id="ARBA00022692"/>
    </source>
</evidence>
<dbReference type="InterPro" id="IPR051359">
    <property type="entry name" value="CaCA_antiporter"/>
</dbReference>
<evidence type="ECO:0000256" key="12">
    <source>
        <dbReference type="SAM" id="Phobius"/>
    </source>
</evidence>
<comment type="subcellular location">
    <subcellularLocation>
        <location evidence="1">Membrane</location>
        <topology evidence="1">Multi-pass membrane protein</topology>
    </subcellularLocation>
</comment>
<gene>
    <name evidence="14" type="ORF">BUALT_Bualt12G0050900</name>
</gene>
<evidence type="ECO:0000256" key="2">
    <source>
        <dbReference type="ARBA" id="ARBA00022448"/>
    </source>
</evidence>
<dbReference type="Gene3D" id="1.20.1420.30">
    <property type="entry name" value="NCX, central ion-binding region"/>
    <property type="match status" value="2"/>
</dbReference>
<dbReference type="GO" id="GO:0016020">
    <property type="term" value="C:membrane"/>
    <property type="evidence" value="ECO:0007669"/>
    <property type="project" value="UniProtKB-SubCell"/>
</dbReference>
<feature type="transmembrane region" description="Helical" evidence="12">
    <location>
        <begin position="13"/>
        <end position="34"/>
    </location>
</feature>
<keyword evidence="4" id="KW-0633">Potassium transport</keyword>
<evidence type="ECO:0000256" key="6">
    <source>
        <dbReference type="ARBA" id="ARBA00022958"/>
    </source>
</evidence>
<dbReference type="Proteomes" id="UP000826271">
    <property type="component" value="Unassembled WGS sequence"/>
</dbReference>
<dbReference type="GO" id="GO:0006814">
    <property type="term" value="P:sodium ion transport"/>
    <property type="evidence" value="ECO:0007669"/>
    <property type="project" value="UniProtKB-KW"/>
</dbReference>
<evidence type="ECO:0000256" key="9">
    <source>
        <dbReference type="ARBA" id="ARBA00023136"/>
    </source>
</evidence>
<dbReference type="EMBL" id="WHWC01000012">
    <property type="protein sequence ID" value="KAG8372290.1"/>
    <property type="molecule type" value="Genomic_DNA"/>
</dbReference>
<evidence type="ECO:0000259" key="13">
    <source>
        <dbReference type="Pfam" id="PF01699"/>
    </source>
</evidence>
<feature type="transmembrane region" description="Helical" evidence="12">
    <location>
        <begin position="512"/>
        <end position="529"/>
    </location>
</feature>
<evidence type="ECO:0000256" key="11">
    <source>
        <dbReference type="ARBA" id="ARBA00038187"/>
    </source>
</evidence>
<evidence type="ECO:0000256" key="7">
    <source>
        <dbReference type="ARBA" id="ARBA00022989"/>
    </source>
</evidence>
<dbReference type="InterPro" id="IPR004837">
    <property type="entry name" value="NaCa_Exmemb"/>
</dbReference>
<keyword evidence="9 12" id="KW-0472">Membrane</keyword>
<evidence type="ECO:0000313" key="15">
    <source>
        <dbReference type="Proteomes" id="UP000826271"/>
    </source>
</evidence>
<feature type="transmembrane region" description="Helical" evidence="12">
    <location>
        <begin position="101"/>
        <end position="118"/>
    </location>
</feature>
<feature type="transmembrane region" description="Helical" evidence="12">
    <location>
        <begin position="209"/>
        <end position="229"/>
    </location>
</feature>
<proteinExistence type="inferred from homology"/>
<dbReference type="GO" id="GO:0015297">
    <property type="term" value="F:antiporter activity"/>
    <property type="evidence" value="ECO:0007669"/>
    <property type="project" value="UniProtKB-KW"/>
</dbReference>
<accession>A0AAV6WTL5</accession>
<comment type="similarity">
    <text evidence="11">Belongs to the Ca(2+):cation antiporter (CaCA) (TC 2.A.19) family. Cation/calcium exchanger (CCX) subfamily.</text>
</comment>
<keyword evidence="10" id="KW-0406">Ion transport</keyword>
<feature type="domain" description="Sodium/calcium exchanger membrane region" evidence="13">
    <location>
        <begin position="403"/>
        <end position="557"/>
    </location>
</feature>
<evidence type="ECO:0000256" key="3">
    <source>
        <dbReference type="ARBA" id="ARBA00022449"/>
    </source>
</evidence>
<evidence type="ECO:0000256" key="1">
    <source>
        <dbReference type="ARBA" id="ARBA00004141"/>
    </source>
</evidence>
<keyword evidence="5 12" id="KW-0812">Transmembrane</keyword>